<protein>
    <submittedName>
        <fullName evidence="5">TetR family transcriptional regulator</fullName>
    </submittedName>
</protein>
<dbReference type="Proteomes" id="UP000730482">
    <property type="component" value="Unassembled WGS sequence"/>
</dbReference>
<dbReference type="Gene3D" id="1.10.357.10">
    <property type="entry name" value="Tetracycline Repressor, domain 2"/>
    <property type="match status" value="1"/>
</dbReference>
<feature type="domain" description="HTH tetR-type" evidence="4">
    <location>
        <begin position="21"/>
        <end position="68"/>
    </location>
</feature>
<dbReference type="InterPro" id="IPR036271">
    <property type="entry name" value="Tet_transcr_reg_TetR-rel_C_sf"/>
</dbReference>
<dbReference type="InterPro" id="IPR009057">
    <property type="entry name" value="Homeodomain-like_sf"/>
</dbReference>
<evidence type="ECO:0000256" key="2">
    <source>
        <dbReference type="ARBA" id="ARBA00023125"/>
    </source>
</evidence>
<evidence type="ECO:0000256" key="3">
    <source>
        <dbReference type="ARBA" id="ARBA00023163"/>
    </source>
</evidence>
<dbReference type="PANTHER" id="PTHR30055:SF234">
    <property type="entry name" value="HTH-TYPE TRANSCRIPTIONAL REGULATOR BETI"/>
    <property type="match status" value="1"/>
</dbReference>
<dbReference type="RefSeq" id="WP_212007350.1">
    <property type="nucleotide sequence ID" value="NZ_JAAFYZ010000005.1"/>
</dbReference>
<sequence>MRVNDGETDRSFTATARRAQIVAATIETIADLGYPQASFARIAERADLSSTRLISYHFAGKSELMEAVVTAVYTEIGQFMAVRMAGLTGGRELLLGYIRGYLEFIAEHRVQMKALLGIFLAGALDYDPETSELVVLDPVERILRRGQETGEFRDFDPRVVAASVQRSVDGVPMLLETYPGLDLEGCAAELCTLFDLATRKD</sequence>
<accession>A0ABS5KH73</accession>
<evidence type="ECO:0000313" key="5">
    <source>
        <dbReference type="EMBL" id="MBS2545687.1"/>
    </source>
</evidence>
<dbReference type="InterPro" id="IPR001647">
    <property type="entry name" value="HTH_TetR"/>
</dbReference>
<dbReference type="Pfam" id="PF00440">
    <property type="entry name" value="TetR_N"/>
    <property type="match status" value="1"/>
</dbReference>
<dbReference type="PANTHER" id="PTHR30055">
    <property type="entry name" value="HTH-TYPE TRANSCRIPTIONAL REGULATOR RUTR"/>
    <property type="match status" value="1"/>
</dbReference>
<reference evidence="5 6" key="1">
    <citation type="submission" date="2020-02" db="EMBL/GenBank/DDBJ databases">
        <title>Acidophilic actinobacteria isolated from forest soil.</title>
        <authorList>
            <person name="Golinska P."/>
        </authorList>
    </citation>
    <scope>NUCLEOTIDE SEQUENCE [LARGE SCALE GENOMIC DNA]</scope>
    <source>
        <strain evidence="5 6">NL8</strain>
    </source>
</reference>
<evidence type="ECO:0000256" key="1">
    <source>
        <dbReference type="ARBA" id="ARBA00023015"/>
    </source>
</evidence>
<dbReference type="SUPFAM" id="SSF46689">
    <property type="entry name" value="Homeodomain-like"/>
    <property type="match status" value="1"/>
</dbReference>
<gene>
    <name evidence="5" type="ORF">KGQ19_02275</name>
</gene>
<keyword evidence="3" id="KW-0804">Transcription</keyword>
<dbReference type="Gene3D" id="1.10.10.60">
    <property type="entry name" value="Homeodomain-like"/>
    <property type="match status" value="1"/>
</dbReference>
<proteinExistence type="predicted"/>
<keyword evidence="6" id="KW-1185">Reference proteome</keyword>
<dbReference type="EMBL" id="JAAFYZ010000005">
    <property type="protein sequence ID" value="MBS2545687.1"/>
    <property type="molecule type" value="Genomic_DNA"/>
</dbReference>
<keyword evidence="2" id="KW-0238">DNA-binding</keyword>
<dbReference type="SUPFAM" id="SSF48498">
    <property type="entry name" value="Tetracyclin repressor-like, C-terminal domain"/>
    <property type="match status" value="1"/>
</dbReference>
<organism evidence="5 6">
    <name type="scientific">Catenulispora pinistramenti</name>
    <dbReference type="NCBI Taxonomy" id="2705254"/>
    <lineage>
        <taxon>Bacteria</taxon>
        <taxon>Bacillati</taxon>
        <taxon>Actinomycetota</taxon>
        <taxon>Actinomycetes</taxon>
        <taxon>Catenulisporales</taxon>
        <taxon>Catenulisporaceae</taxon>
        <taxon>Catenulispora</taxon>
    </lineage>
</organism>
<evidence type="ECO:0000313" key="6">
    <source>
        <dbReference type="Proteomes" id="UP000730482"/>
    </source>
</evidence>
<evidence type="ECO:0000259" key="4">
    <source>
        <dbReference type="Pfam" id="PF00440"/>
    </source>
</evidence>
<dbReference type="InterPro" id="IPR050109">
    <property type="entry name" value="HTH-type_TetR-like_transc_reg"/>
</dbReference>
<name>A0ABS5KH73_9ACTN</name>
<keyword evidence="1" id="KW-0805">Transcription regulation</keyword>
<comment type="caution">
    <text evidence="5">The sequence shown here is derived from an EMBL/GenBank/DDBJ whole genome shotgun (WGS) entry which is preliminary data.</text>
</comment>